<feature type="region of interest" description="Disordered" evidence="1">
    <location>
        <begin position="1"/>
        <end position="241"/>
    </location>
</feature>
<dbReference type="OrthoDB" id="3265692at2759"/>
<feature type="region of interest" description="Disordered" evidence="1">
    <location>
        <begin position="255"/>
        <end position="300"/>
    </location>
</feature>
<dbReference type="STRING" id="745531.A0A0C3NPP9"/>
<proteinExistence type="predicted"/>
<name>A0A0C3NPP9_PHLG1</name>
<gene>
    <name evidence="2" type="ORF">PHLGIDRAFT_127828</name>
</gene>
<evidence type="ECO:0000313" key="2">
    <source>
        <dbReference type="EMBL" id="KIP07119.1"/>
    </source>
</evidence>
<sequence length="300" mass="31333">MDDIYTPKTRKGHLSRPSTASQADGYSRVRGRTPLRQYPPVSYGADSTAEESGGAGPSKSTGSGGVNKLWSNVRRSMSSGGAGKKSRAGVAAAGMYSTPVESLPPMTTPHSYHDSPATSPTIEQIAMGLHISRTPHLGSSSKAYHPRSRQSDTPEGPRGPPAPSRATRPSHARRGSAPPIILPPPPARSSLKKQPPASTPSLTSNTLTPSDSNASLSTLTSTTPSTPRSNRSASTSTRSLNMSFSKLQFGMRLLLPRKNSAPTPTTLSDDDSASSETTPRKVVRFSVVSGESTGKSTGGP</sequence>
<evidence type="ECO:0000313" key="3">
    <source>
        <dbReference type="Proteomes" id="UP000053257"/>
    </source>
</evidence>
<feature type="compositionally biased region" description="Low complexity" evidence="1">
    <location>
        <begin position="195"/>
        <end position="241"/>
    </location>
</feature>
<feature type="compositionally biased region" description="Polar residues" evidence="1">
    <location>
        <begin position="289"/>
        <end position="300"/>
    </location>
</feature>
<protein>
    <submittedName>
        <fullName evidence="2">Uncharacterized protein</fullName>
    </submittedName>
</protein>
<dbReference type="AlphaFoldDB" id="A0A0C3NPP9"/>
<organism evidence="2 3">
    <name type="scientific">Phlebiopsis gigantea (strain 11061_1 CR5-6)</name>
    <name type="common">White-rot fungus</name>
    <name type="synonym">Peniophora gigantea</name>
    <dbReference type="NCBI Taxonomy" id="745531"/>
    <lineage>
        <taxon>Eukaryota</taxon>
        <taxon>Fungi</taxon>
        <taxon>Dikarya</taxon>
        <taxon>Basidiomycota</taxon>
        <taxon>Agaricomycotina</taxon>
        <taxon>Agaricomycetes</taxon>
        <taxon>Polyporales</taxon>
        <taxon>Phanerochaetaceae</taxon>
        <taxon>Phlebiopsis</taxon>
    </lineage>
</organism>
<evidence type="ECO:0000256" key="1">
    <source>
        <dbReference type="SAM" id="MobiDB-lite"/>
    </source>
</evidence>
<keyword evidence="3" id="KW-1185">Reference proteome</keyword>
<dbReference type="HOGENOM" id="CLU_927841_0_0_1"/>
<accession>A0A0C3NPP9</accession>
<reference evidence="2 3" key="1">
    <citation type="journal article" date="2014" name="PLoS Genet.">
        <title>Analysis of the Phlebiopsis gigantea genome, transcriptome and secretome provides insight into its pioneer colonization strategies of wood.</title>
        <authorList>
            <person name="Hori C."/>
            <person name="Ishida T."/>
            <person name="Igarashi K."/>
            <person name="Samejima M."/>
            <person name="Suzuki H."/>
            <person name="Master E."/>
            <person name="Ferreira P."/>
            <person name="Ruiz-Duenas F.J."/>
            <person name="Held B."/>
            <person name="Canessa P."/>
            <person name="Larrondo L.F."/>
            <person name="Schmoll M."/>
            <person name="Druzhinina I.S."/>
            <person name="Kubicek C.P."/>
            <person name="Gaskell J.A."/>
            <person name="Kersten P."/>
            <person name="St John F."/>
            <person name="Glasner J."/>
            <person name="Sabat G."/>
            <person name="Splinter BonDurant S."/>
            <person name="Syed K."/>
            <person name="Yadav J."/>
            <person name="Mgbeahuruike A.C."/>
            <person name="Kovalchuk A."/>
            <person name="Asiegbu F.O."/>
            <person name="Lackner G."/>
            <person name="Hoffmeister D."/>
            <person name="Rencoret J."/>
            <person name="Gutierrez A."/>
            <person name="Sun H."/>
            <person name="Lindquist E."/>
            <person name="Barry K."/>
            <person name="Riley R."/>
            <person name="Grigoriev I.V."/>
            <person name="Henrissat B."/>
            <person name="Kues U."/>
            <person name="Berka R.M."/>
            <person name="Martinez A.T."/>
            <person name="Covert S.F."/>
            <person name="Blanchette R.A."/>
            <person name="Cullen D."/>
        </authorList>
    </citation>
    <scope>NUCLEOTIDE SEQUENCE [LARGE SCALE GENOMIC DNA]</scope>
    <source>
        <strain evidence="2 3">11061_1 CR5-6</strain>
    </source>
</reference>
<dbReference type="EMBL" id="KN840503">
    <property type="protein sequence ID" value="KIP07119.1"/>
    <property type="molecule type" value="Genomic_DNA"/>
</dbReference>
<dbReference type="Proteomes" id="UP000053257">
    <property type="component" value="Unassembled WGS sequence"/>
</dbReference>